<reference evidence="2" key="1">
    <citation type="submission" date="2021-10" db="EMBL/GenBank/DDBJ databases">
        <authorList>
            <person name="Lyu M."/>
            <person name="Wang X."/>
            <person name="Meng X."/>
            <person name="Xu K."/>
        </authorList>
    </citation>
    <scope>NUCLEOTIDE SEQUENCE</scope>
    <source>
        <strain evidence="2">A6</strain>
    </source>
</reference>
<protein>
    <recommendedName>
        <fullName evidence="4">Secreted protein</fullName>
    </recommendedName>
</protein>
<dbReference type="Proteomes" id="UP001165293">
    <property type="component" value="Unassembled WGS sequence"/>
</dbReference>
<evidence type="ECO:0000313" key="3">
    <source>
        <dbReference type="Proteomes" id="UP001165293"/>
    </source>
</evidence>
<accession>A0ABS8JK83</accession>
<organism evidence="2 3">
    <name type="scientific">Noviluteimonas lactosilytica</name>
    <dbReference type="NCBI Taxonomy" id="2888523"/>
    <lineage>
        <taxon>Bacteria</taxon>
        <taxon>Pseudomonadati</taxon>
        <taxon>Pseudomonadota</taxon>
        <taxon>Gammaproteobacteria</taxon>
        <taxon>Lysobacterales</taxon>
        <taxon>Lysobacteraceae</taxon>
        <taxon>Noviluteimonas</taxon>
    </lineage>
</organism>
<dbReference type="EMBL" id="JAJGAK010000003">
    <property type="protein sequence ID" value="MCC8364013.1"/>
    <property type="molecule type" value="Genomic_DNA"/>
</dbReference>
<gene>
    <name evidence="2" type="ORF">LK996_13120</name>
</gene>
<comment type="caution">
    <text evidence="2">The sequence shown here is derived from an EMBL/GenBank/DDBJ whole genome shotgun (WGS) entry which is preliminary data.</text>
</comment>
<evidence type="ECO:0000256" key="1">
    <source>
        <dbReference type="SAM" id="SignalP"/>
    </source>
</evidence>
<feature type="signal peptide" evidence="1">
    <location>
        <begin position="1"/>
        <end position="24"/>
    </location>
</feature>
<keyword evidence="3" id="KW-1185">Reference proteome</keyword>
<name>A0ABS8JK83_9GAMM</name>
<keyword evidence="1" id="KW-0732">Signal</keyword>
<sequence>MQRSLRQRFCLALIALAIGTAAHAQTRNADGTVELPVWNQASGKVEAVLLLEPTQTSVGVRKPFSEGALDLAFGLNAGDELGLLCDRKTGVSSAIANLAGHCLLASLDDQSSTDSRHFNATTAFSRDGGRVGLSLGTGQETLPAWLSPNARSKVEQHDVTVFGQKNIGREAFITIGGTVAKARLVSAADVPELADRWNTRSFSLGGGYGAFSGNIIGRVIDVPGEAGNYQNLGVGFTWRTPWSGQLTVGAENVVTRGKNPFALPAGEDDGTVPYVRYEQDL</sequence>
<evidence type="ECO:0008006" key="4">
    <source>
        <dbReference type="Google" id="ProtNLM"/>
    </source>
</evidence>
<evidence type="ECO:0000313" key="2">
    <source>
        <dbReference type="EMBL" id="MCC8364013.1"/>
    </source>
</evidence>
<feature type="chain" id="PRO_5046701453" description="Secreted protein" evidence="1">
    <location>
        <begin position="25"/>
        <end position="281"/>
    </location>
</feature>
<proteinExistence type="predicted"/>